<dbReference type="Proteomes" id="UP000652761">
    <property type="component" value="Unassembled WGS sequence"/>
</dbReference>
<evidence type="ECO:0000313" key="1">
    <source>
        <dbReference type="EMBL" id="MQL73373.1"/>
    </source>
</evidence>
<dbReference type="OrthoDB" id="1741550at2759"/>
<comment type="caution">
    <text evidence="1">The sequence shown here is derived from an EMBL/GenBank/DDBJ whole genome shotgun (WGS) entry which is preliminary data.</text>
</comment>
<reference evidence="1" key="1">
    <citation type="submission" date="2017-07" db="EMBL/GenBank/DDBJ databases">
        <title>Taro Niue Genome Assembly and Annotation.</title>
        <authorList>
            <person name="Atibalentja N."/>
            <person name="Keating K."/>
            <person name="Fields C.J."/>
        </authorList>
    </citation>
    <scope>NUCLEOTIDE SEQUENCE</scope>
    <source>
        <strain evidence="1">Niue_2</strain>
        <tissue evidence="1">Leaf</tissue>
    </source>
</reference>
<dbReference type="AlphaFoldDB" id="A0A843TVC6"/>
<keyword evidence="2" id="KW-1185">Reference proteome</keyword>
<protein>
    <submittedName>
        <fullName evidence="1">Uncharacterized protein</fullName>
    </submittedName>
</protein>
<proteinExistence type="predicted"/>
<name>A0A843TVC6_COLES</name>
<dbReference type="InterPro" id="IPR011989">
    <property type="entry name" value="ARM-like"/>
</dbReference>
<dbReference type="EMBL" id="NMUH01000163">
    <property type="protein sequence ID" value="MQL73373.1"/>
    <property type="molecule type" value="Genomic_DNA"/>
</dbReference>
<dbReference type="Gene3D" id="1.25.10.10">
    <property type="entry name" value="Leucine-rich Repeat Variant"/>
    <property type="match status" value="1"/>
</dbReference>
<organism evidence="1 2">
    <name type="scientific">Colocasia esculenta</name>
    <name type="common">Wild taro</name>
    <name type="synonym">Arum esculentum</name>
    <dbReference type="NCBI Taxonomy" id="4460"/>
    <lineage>
        <taxon>Eukaryota</taxon>
        <taxon>Viridiplantae</taxon>
        <taxon>Streptophyta</taxon>
        <taxon>Embryophyta</taxon>
        <taxon>Tracheophyta</taxon>
        <taxon>Spermatophyta</taxon>
        <taxon>Magnoliopsida</taxon>
        <taxon>Liliopsida</taxon>
        <taxon>Araceae</taxon>
        <taxon>Aroideae</taxon>
        <taxon>Colocasieae</taxon>
        <taxon>Colocasia</taxon>
    </lineage>
</organism>
<evidence type="ECO:0000313" key="2">
    <source>
        <dbReference type="Proteomes" id="UP000652761"/>
    </source>
</evidence>
<gene>
    <name evidence="1" type="ORF">Taro_005717</name>
</gene>
<sequence length="106" mass="11967">MLCGRLCIEQEGIDLEQEFADRADTSSAVNPPYFAQYSLLLRMVQEVALTALASVADSSQEHFQKYYDVVMPYLKSIMMTITEREVGKFETRGNGNVKVGTKTYDI</sequence>
<accession>A0A843TVC6</accession>